<organism evidence="1 2">
    <name type="scientific">Bacteroides coprosuis DSM 18011</name>
    <dbReference type="NCBI Taxonomy" id="679937"/>
    <lineage>
        <taxon>Bacteria</taxon>
        <taxon>Pseudomonadati</taxon>
        <taxon>Bacteroidota</taxon>
        <taxon>Bacteroidia</taxon>
        <taxon>Bacteroidales</taxon>
        <taxon>Bacteroidaceae</taxon>
        <taxon>Bacteroides</taxon>
    </lineage>
</organism>
<dbReference type="AlphaFoldDB" id="F3ZRE8"/>
<dbReference type="OrthoDB" id="1428427at2"/>
<dbReference type="Proteomes" id="UP000018439">
    <property type="component" value="Chromosome"/>
</dbReference>
<accession>F3ZRE8</accession>
<proteinExistence type="predicted"/>
<reference evidence="1 2" key="1">
    <citation type="journal article" date="2011" name="Stand. Genomic Sci.">
        <title>Non-contiguous finished genome sequence of Bacteroides coprosuis type strain (PC139).</title>
        <authorList>
            <person name="Land M."/>
            <person name="Held B."/>
            <person name="Gronow S."/>
            <person name="Abt B."/>
            <person name="Lucas S."/>
            <person name="Del Rio T.G."/>
            <person name="Nolan M."/>
            <person name="Tice H."/>
            <person name="Cheng J.F."/>
            <person name="Pitluck S."/>
            <person name="Liolios K."/>
            <person name="Pagani I."/>
            <person name="Ivanova N."/>
            <person name="Mavromatis K."/>
            <person name="Mikhailova N."/>
            <person name="Pati A."/>
            <person name="Tapia R."/>
            <person name="Han C."/>
            <person name="Goodwin L."/>
            <person name="Chen A."/>
            <person name="Palaniappan K."/>
            <person name="Hauser L."/>
            <person name="Brambilla E.M."/>
            <person name="Rohde M."/>
            <person name="Goker M."/>
            <person name="Detter J.C."/>
            <person name="Woyke T."/>
            <person name="Bristow J."/>
            <person name="Eisen J.A."/>
            <person name="Markowitz V."/>
            <person name="Hugenholtz P."/>
            <person name="Kyrpides N.C."/>
            <person name="Klenk H.P."/>
            <person name="Lapidus A."/>
        </authorList>
    </citation>
    <scope>NUCLEOTIDE SEQUENCE [LARGE SCALE GENOMIC DNA]</scope>
    <source>
        <strain evidence="1 2">DSM 18011</strain>
    </source>
</reference>
<evidence type="ECO:0000313" key="1">
    <source>
        <dbReference type="EMBL" id="EGJ71956.1"/>
    </source>
</evidence>
<dbReference type="HOGENOM" id="CLU_1197843_0_0_10"/>
<gene>
    <name evidence="1" type="ORF">Bcop_1766</name>
</gene>
<sequence length="231" mass="27272">MTKPYQPQISNLEDLKLFSEQIMERLKDSPYLKEKEFIKETFKKTREQTFYNIKLRLLVIDSLFSTNMSKRYFGIDDLAKAIHDTEQALIQKGSYEQLEELFKQSYGFNRELNGLKATSLLSKYIHFVRSGNFPIYDSLVKKAYWQINKEEKITPNLDDTNFYYALKSLNEISGINNFELLDMTLWYSQKITQGSFSLIYSKEDLKNKLATTSHTSLLQEIPNEERFKQSK</sequence>
<keyword evidence="2" id="KW-1185">Reference proteome</keyword>
<dbReference type="EMBL" id="CM001167">
    <property type="protein sequence ID" value="EGJ71956.1"/>
    <property type="molecule type" value="Genomic_DNA"/>
</dbReference>
<name>F3ZRE8_9BACE</name>
<evidence type="ECO:0000313" key="2">
    <source>
        <dbReference type="Proteomes" id="UP000018439"/>
    </source>
</evidence>
<protein>
    <submittedName>
        <fullName evidence="1">Uncharacterized protein</fullName>
    </submittedName>
</protein>